<dbReference type="RefSeq" id="WP_407329953.1">
    <property type="nucleotide sequence ID" value="NZ_CP136865.1"/>
</dbReference>
<protein>
    <submittedName>
        <fullName evidence="3">S41 family peptidase</fullName>
    </submittedName>
</protein>
<dbReference type="Proteomes" id="UP001626549">
    <property type="component" value="Chromosome"/>
</dbReference>
<dbReference type="SUPFAM" id="SSF52096">
    <property type="entry name" value="ClpP/crotonase"/>
    <property type="match status" value="1"/>
</dbReference>
<sequence length="455" mass="48395">MAAALSTACGGGGGGNSNTTVAAPVTPAPTTASCGVETQKDFVFSVAQDWYLWYDEMATVNQDDFATANEYLAALTAPLAEDFRDPGFSYLTTVAEDEANFTSGAFIGFGFRFAVDDSGRYLISDAFEGAPAFQAGFERGAEILAVDSGQGFVTMREYEEQGATLDTIFGGSIEGLEREFRLLIDGETSELTVAKRELDVPPLAAAPGTLERQGLPPVGYIHLRSFTLSANSALDEAFAELSGQGITDFVIDLRYNSGGLVDVASRFMDLLGGDIADGQIAYSISHNEKRVSENEDFAFSRRAGSASPLRIAFITSESTASASELLINSLEPFAEIALIGSDTSGKAVGQYAFDQRGCDTRLRLVTFESVNGEGFGGFYTGLIDTGRFTLCAVEDGFAGAFGSEEDALTAGALGWLNEGQCPVNINNASGRQTLRRGPQPITANDRPDRRSTWVQ</sequence>
<dbReference type="CDD" id="cd07561">
    <property type="entry name" value="Peptidase_S41_CPP_like"/>
    <property type="match status" value="1"/>
</dbReference>
<evidence type="ECO:0000256" key="1">
    <source>
        <dbReference type="SAM" id="MobiDB-lite"/>
    </source>
</evidence>
<accession>A0ABZ0IKJ5</accession>
<dbReference type="EMBL" id="CP136865">
    <property type="protein sequence ID" value="WOJ98596.1"/>
    <property type="molecule type" value="Genomic_DNA"/>
</dbReference>
<dbReference type="PANTHER" id="PTHR32060">
    <property type="entry name" value="TAIL-SPECIFIC PROTEASE"/>
    <property type="match status" value="1"/>
</dbReference>
<evidence type="ECO:0000313" key="3">
    <source>
        <dbReference type="EMBL" id="WOJ98596.1"/>
    </source>
</evidence>
<gene>
    <name evidence="3" type="ORF">R0137_08495</name>
</gene>
<dbReference type="InterPro" id="IPR029045">
    <property type="entry name" value="ClpP/crotonase-like_dom_sf"/>
</dbReference>
<proteinExistence type="predicted"/>
<dbReference type="Pfam" id="PF03572">
    <property type="entry name" value="Peptidase_S41"/>
    <property type="match status" value="1"/>
</dbReference>
<dbReference type="PANTHER" id="PTHR32060:SF22">
    <property type="entry name" value="CARBOXYL-TERMINAL-PROCESSING PEPTIDASE 3, CHLOROPLASTIC"/>
    <property type="match status" value="1"/>
</dbReference>
<dbReference type="Gene3D" id="2.30.42.10">
    <property type="match status" value="1"/>
</dbReference>
<dbReference type="Pfam" id="PF18294">
    <property type="entry name" value="Pept_S41_N"/>
    <property type="match status" value="1"/>
</dbReference>
<feature type="region of interest" description="Disordered" evidence="1">
    <location>
        <begin position="427"/>
        <end position="455"/>
    </location>
</feature>
<dbReference type="InterPro" id="IPR036034">
    <property type="entry name" value="PDZ_sf"/>
</dbReference>
<feature type="domain" description="Tail specific protease" evidence="2">
    <location>
        <begin position="186"/>
        <end position="382"/>
    </location>
</feature>
<name>A0ABZ0IKJ5_9GAMM</name>
<evidence type="ECO:0000313" key="4">
    <source>
        <dbReference type="Proteomes" id="UP001626549"/>
    </source>
</evidence>
<evidence type="ECO:0000259" key="2">
    <source>
        <dbReference type="SMART" id="SM00245"/>
    </source>
</evidence>
<reference evidence="3 4" key="1">
    <citation type="submission" date="2023-10" db="EMBL/GenBank/DDBJ databases">
        <title>Two novel species belonging to the OM43/NOR5 clade.</title>
        <authorList>
            <person name="Park M."/>
        </authorList>
    </citation>
    <scope>NUCLEOTIDE SEQUENCE [LARGE SCALE GENOMIC DNA]</scope>
    <source>
        <strain evidence="3 4">IMCC45268</strain>
    </source>
</reference>
<keyword evidence="4" id="KW-1185">Reference proteome</keyword>
<organism evidence="3 4">
    <name type="scientific">Congregibacter brevis</name>
    <dbReference type="NCBI Taxonomy" id="3081201"/>
    <lineage>
        <taxon>Bacteria</taxon>
        <taxon>Pseudomonadati</taxon>
        <taxon>Pseudomonadota</taxon>
        <taxon>Gammaproteobacteria</taxon>
        <taxon>Cellvibrionales</taxon>
        <taxon>Halieaceae</taxon>
        <taxon>Congregibacter</taxon>
    </lineage>
</organism>
<dbReference type="Gene3D" id="3.30.750.170">
    <property type="match status" value="1"/>
</dbReference>
<dbReference type="InterPro" id="IPR005151">
    <property type="entry name" value="Tail-specific_protease"/>
</dbReference>
<dbReference type="Gene3D" id="3.90.226.10">
    <property type="entry name" value="2-enoyl-CoA Hydratase, Chain A, domain 1"/>
    <property type="match status" value="1"/>
</dbReference>
<dbReference type="SMART" id="SM00245">
    <property type="entry name" value="TSPc"/>
    <property type="match status" value="1"/>
</dbReference>
<feature type="compositionally biased region" description="Basic and acidic residues" evidence="1">
    <location>
        <begin position="445"/>
        <end position="455"/>
    </location>
</feature>
<dbReference type="InterPro" id="IPR041613">
    <property type="entry name" value="Pept_S41_N"/>
</dbReference>